<dbReference type="OrthoDB" id="2986008at2"/>
<protein>
    <recommendedName>
        <fullName evidence="3">HTH cro/C1-type domain-containing protein</fullName>
    </recommendedName>
</protein>
<dbReference type="RefSeq" id="WP_112432459.1">
    <property type="nucleotide sequence ID" value="NZ_MCIF01000002.1"/>
</dbReference>
<reference evidence="1 2" key="1">
    <citation type="submission" date="2016-08" db="EMBL/GenBank/DDBJ databases">
        <title>Analysis of Carbohydrate Active Enzymes in Thermogemmatispora T81 Reveals Carbohydrate Degradation Ability.</title>
        <authorList>
            <person name="Tomazini A."/>
            <person name="Lal S."/>
            <person name="Stott M."/>
            <person name="Henrissat B."/>
            <person name="Polikarpov I."/>
            <person name="Sparling R."/>
            <person name="Levin D.B."/>
        </authorList>
    </citation>
    <scope>NUCLEOTIDE SEQUENCE [LARGE SCALE GENOMIC DNA]</scope>
    <source>
        <strain evidence="1 2">T81</strain>
    </source>
</reference>
<dbReference type="SUPFAM" id="SSF48452">
    <property type="entry name" value="TPR-like"/>
    <property type="match status" value="1"/>
</dbReference>
<gene>
    <name evidence="1" type="ORF">A4R35_19680</name>
</gene>
<evidence type="ECO:0008006" key="3">
    <source>
        <dbReference type="Google" id="ProtNLM"/>
    </source>
</evidence>
<name>A0A328VPR9_9CHLR</name>
<dbReference type="InterPro" id="IPR010982">
    <property type="entry name" value="Lambda_DNA-bd_dom_sf"/>
</dbReference>
<evidence type="ECO:0000313" key="2">
    <source>
        <dbReference type="Proteomes" id="UP000248706"/>
    </source>
</evidence>
<dbReference type="InterPro" id="IPR001387">
    <property type="entry name" value="Cro/C1-type_HTH"/>
</dbReference>
<dbReference type="Proteomes" id="UP000248706">
    <property type="component" value="Unassembled WGS sequence"/>
</dbReference>
<dbReference type="Gene3D" id="1.25.40.10">
    <property type="entry name" value="Tetratricopeptide repeat domain"/>
    <property type="match status" value="1"/>
</dbReference>
<dbReference type="CDD" id="cd00093">
    <property type="entry name" value="HTH_XRE"/>
    <property type="match status" value="1"/>
</dbReference>
<dbReference type="SUPFAM" id="SSF47413">
    <property type="entry name" value="lambda repressor-like DNA-binding domains"/>
    <property type="match status" value="1"/>
</dbReference>
<evidence type="ECO:0000313" key="1">
    <source>
        <dbReference type="EMBL" id="RAQ97770.1"/>
    </source>
</evidence>
<accession>A0A328VPR9</accession>
<dbReference type="EMBL" id="MCIF01000002">
    <property type="protein sequence ID" value="RAQ97770.1"/>
    <property type="molecule type" value="Genomic_DNA"/>
</dbReference>
<organism evidence="1 2">
    <name type="scientific">Thermogemmatispora tikiterensis</name>
    <dbReference type="NCBI Taxonomy" id="1825093"/>
    <lineage>
        <taxon>Bacteria</taxon>
        <taxon>Bacillati</taxon>
        <taxon>Chloroflexota</taxon>
        <taxon>Ktedonobacteria</taxon>
        <taxon>Thermogemmatisporales</taxon>
        <taxon>Thermogemmatisporaceae</taxon>
        <taxon>Thermogemmatispora</taxon>
    </lineage>
</organism>
<sequence>MSAFHYGSLIKQARQRLRMTQAELAACWPRDDGGVGVSLGFVQMVEAGKKSVRSERTKRGLCDLLGLEPWQLGLSDFDPQDPTWHPRGRCLLDQTLDLAEYTIQRFEAIYRRVPLPVAAADARAVHQLFAFIKEHQPPAARQEQRFLRLYAQSLIIDAVVLIGYERYEQALTCFREMRRVAEQLGEATWLAHALVGSGIEYHRAAYFQRQAHASSWSATMQEALQHLEGARDYSFQSSRSVAAYVHAYLARVYSAIGDCSRFERAIGTALRLAPSSYGDGTDFVYHPLSGILAEESFGWLELGQPEKTLALQRTISDQIQRDGNHRLEAWIRVDWARALMMCREVEGSLAEGRLFATRARELESPQMQSRARRLAEELRQRFPTVQAIKQWVEELEEENKCKKQSEEEV</sequence>
<dbReference type="Gene3D" id="1.10.260.40">
    <property type="entry name" value="lambda repressor-like DNA-binding domains"/>
    <property type="match status" value="1"/>
</dbReference>
<dbReference type="GO" id="GO:0003677">
    <property type="term" value="F:DNA binding"/>
    <property type="evidence" value="ECO:0007669"/>
    <property type="project" value="InterPro"/>
</dbReference>
<comment type="caution">
    <text evidence="1">The sequence shown here is derived from an EMBL/GenBank/DDBJ whole genome shotgun (WGS) entry which is preliminary data.</text>
</comment>
<dbReference type="InterPro" id="IPR011990">
    <property type="entry name" value="TPR-like_helical_dom_sf"/>
</dbReference>
<dbReference type="AlphaFoldDB" id="A0A328VPR9"/>
<keyword evidence="2" id="KW-1185">Reference proteome</keyword>
<proteinExistence type="predicted"/>